<dbReference type="HOGENOM" id="CLU_194782_0_0_1"/>
<dbReference type="InParanoid" id="T1HIL1"/>
<name>T1HIL1_RHOPR</name>
<proteinExistence type="predicted"/>
<dbReference type="VEuPathDB" id="VectorBase:RPRC003884"/>
<dbReference type="EnsemblMetazoa" id="RPRC003884-RA">
    <property type="protein sequence ID" value="RPRC003884-PA"/>
    <property type="gene ID" value="RPRC003884"/>
</dbReference>
<reference evidence="1" key="1">
    <citation type="submission" date="2015-05" db="UniProtKB">
        <authorList>
            <consortium name="EnsemblMetazoa"/>
        </authorList>
    </citation>
    <scope>IDENTIFICATION</scope>
</reference>
<evidence type="ECO:0000313" key="2">
    <source>
        <dbReference type="Proteomes" id="UP000015103"/>
    </source>
</evidence>
<organism evidence="1 2">
    <name type="scientific">Rhodnius prolixus</name>
    <name type="common">Triatomid bug</name>
    <dbReference type="NCBI Taxonomy" id="13249"/>
    <lineage>
        <taxon>Eukaryota</taxon>
        <taxon>Metazoa</taxon>
        <taxon>Ecdysozoa</taxon>
        <taxon>Arthropoda</taxon>
        <taxon>Hexapoda</taxon>
        <taxon>Insecta</taxon>
        <taxon>Pterygota</taxon>
        <taxon>Neoptera</taxon>
        <taxon>Paraneoptera</taxon>
        <taxon>Hemiptera</taxon>
        <taxon>Heteroptera</taxon>
        <taxon>Panheteroptera</taxon>
        <taxon>Cimicomorpha</taxon>
        <taxon>Reduviidae</taxon>
        <taxon>Triatominae</taxon>
        <taxon>Rhodnius</taxon>
    </lineage>
</organism>
<dbReference type="EMBL" id="ACPB03016789">
    <property type="status" value="NOT_ANNOTATED_CDS"/>
    <property type="molecule type" value="Genomic_DNA"/>
</dbReference>
<dbReference type="Proteomes" id="UP000015103">
    <property type="component" value="Unassembled WGS sequence"/>
</dbReference>
<protein>
    <submittedName>
        <fullName evidence="1">Uncharacterized protein</fullName>
    </submittedName>
</protein>
<dbReference type="AlphaFoldDB" id="T1HIL1"/>
<accession>T1HIL1</accession>
<evidence type="ECO:0000313" key="1">
    <source>
        <dbReference type="EnsemblMetazoa" id="RPRC003884-PA"/>
    </source>
</evidence>
<keyword evidence="2" id="KW-1185">Reference proteome</keyword>
<sequence length="90" mass="10104">MDGGFKLKELKNIGRPLRLDDLKKERSQKILAAIDRKKPLQLIVAVRNARVSGNAENKSYEAVHEALELSFNITRKTGHTLNNHSRNGGI</sequence>